<dbReference type="Pfam" id="PF13601">
    <property type="entry name" value="HTH_34"/>
    <property type="match status" value="1"/>
</dbReference>
<dbReference type="GO" id="GO:0003677">
    <property type="term" value="F:DNA binding"/>
    <property type="evidence" value="ECO:0007669"/>
    <property type="project" value="UniProtKB-KW"/>
</dbReference>
<proteinExistence type="predicted"/>
<protein>
    <submittedName>
        <fullName evidence="5">MarR family transcriptional regulator</fullName>
    </submittedName>
</protein>
<keyword evidence="2" id="KW-0238">DNA-binding</keyword>
<dbReference type="SUPFAM" id="SSF46785">
    <property type="entry name" value="Winged helix' DNA-binding domain"/>
    <property type="match status" value="1"/>
</dbReference>
<evidence type="ECO:0000313" key="5">
    <source>
        <dbReference type="EMBL" id="TYB78160.1"/>
    </source>
</evidence>
<dbReference type="EMBL" id="VSKM01000002">
    <property type="protein sequence ID" value="TYB78160.1"/>
    <property type="molecule type" value="Genomic_DNA"/>
</dbReference>
<dbReference type="AlphaFoldDB" id="A0A8H2LPI2"/>
<evidence type="ECO:0000256" key="2">
    <source>
        <dbReference type="ARBA" id="ARBA00023125"/>
    </source>
</evidence>
<evidence type="ECO:0000313" key="6">
    <source>
        <dbReference type="Proteomes" id="UP000323324"/>
    </source>
</evidence>
<keyword evidence="6" id="KW-1185">Reference proteome</keyword>
<sequence>MKAASIQHKELIEDIGMGIEERAGLSPLASRIYALLTMTSYDGLTFDEIKESIEASKSSISVNIKVLLQLRYIEYYTKPGDRKRYFKVSKYFQIKFLEIYMDALEKQITLVDKINNYNKEFQKEKFVNEESLGLITRDYLTKMRDLVAVTIAKIAEFKTTE</sequence>
<dbReference type="InterPro" id="IPR036388">
    <property type="entry name" value="WH-like_DNA-bd_sf"/>
</dbReference>
<evidence type="ECO:0000256" key="3">
    <source>
        <dbReference type="ARBA" id="ARBA00023163"/>
    </source>
</evidence>
<gene>
    <name evidence="5" type="ORF">ES676_02820</name>
</gene>
<name>A0A8H2LPI2_9FLAO</name>
<evidence type="ECO:0000256" key="1">
    <source>
        <dbReference type="ARBA" id="ARBA00023015"/>
    </source>
</evidence>
<comment type="caution">
    <text evidence="5">The sequence shown here is derived from an EMBL/GenBank/DDBJ whole genome shotgun (WGS) entry which is preliminary data.</text>
</comment>
<dbReference type="PANTHER" id="PTHR38465:SF1">
    <property type="entry name" value="HTH-TYPE TRANSCRIPTIONAL REGULATOR MJ1563-RELATED"/>
    <property type="match status" value="1"/>
</dbReference>
<dbReference type="Gene3D" id="1.10.10.10">
    <property type="entry name" value="Winged helix-like DNA-binding domain superfamily/Winged helix DNA-binding domain"/>
    <property type="match status" value="1"/>
</dbReference>
<keyword evidence="3" id="KW-0804">Transcription</keyword>
<accession>A0A8H2LPI2</accession>
<dbReference type="InterPro" id="IPR052362">
    <property type="entry name" value="HTH-GbsR_regulator"/>
</dbReference>
<reference evidence="5 6" key="1">
    <citation type="submission" date="2019-08" db="EMBL/GenBank/DDBJ databases">
        <title>Genomes of Antarctic Bizionia species.</title>
        <authorList>
            <person name="Bowman J.P."/>
        </authorList>
    </citation>
    <scope>NUCLEOTIDE SEQUENCE [LARGE SCALE GENOMIC DNA]</scope>
    <source>
        <strain evidence="5 6">HFD</strain>
    </source>
</reference>
<dbReference type="Proteomes" id="UP000323324">
    <property type="component" value="Unassembled WGS sequence"/>
</dbReference>
<keyword evidence="1" id="KW-0805">Transcription regulation</keyword>
<evidence type="ECO:0000259" key="4">
    <source>
        <dbReference type="Pfam" id="PF13601"/>
    </source>
</evidence>
<feature type="domain" description="Winged helix DNA-binding" evidence="4">
    <location>
        <begin position="31"/>
        <end position="84"/>
    </location>
</feature>
<dbReference type="PANTHER" id="PTHR38465">
    <property type="entry name" value="HTH-TYPE TRANSCRIPTIONAL REGULATOR MJ1563-RELATED"/>
    <property type="match status" value="1"/>
</dbReference>
<organism evidence="5 6">
    <name type="scientific">Bizionia saleffrena</name>
    <dbReference type="NCBI Taxonomy" id="291189"/>
    <lineage>
        <taxon>Bacteria</taxon>
        <taxon>Pseudomonadati</taxon>
        <taxon>Bacteroidota</taxon>
        <taxon>Flavobacteriia</taxon>
        <taxon>Flavobacteriales</taxon>
        <taxon>Flavobacteriaceae</taxon>
        <taxon>Bizionia</taxon>
    </lineage>
</organism>
<dbReference type="InterPro" id="IPR036390">
    <property type="entry name" value="WH_DNA-bd_sf"/>
</dbReference>
<dbReference type="InterPro" id="IPR027395">
    <property type="entry name" value="WH_DNA-bd_dom"/>
</dbReference>
<dbReference type="RefSeq" id="WP_148368515.1">
    <property type="nucleotide sequence ID" value="NZ_VSKM01000002.1"/>
</dbReference>